<dbReference type="PRINTS" id="PR00723">
    <property type="entry name" value="SUBTILISIN"/>
</dbReference>
<evidence type="ECO:0000313" key="9">
    <source>
        <dbReference type="Proteomes" id="UP000237319"/>
    </source>
</evidence>
<dbReference type="InterPro" id="IPR036852">
    <property type="entry name" value="Peptidase_S8/S53_dom_sf"/>
</dbReference>
<organism evidence="8 9">
    <name type="scientific">Lysinibacillus sphaericus</name>
    <name type="common">Bacillus sphaericus</name>
    <dbReference type="NCBI Taxonomy" id="1421"/>
    <lineage>
        <taxon>Bacteria</taxon>
        <taxon>Bacillati</taxon>
        <taxon>Bacillota</taxon>
        <taxon>Bacilli</taxon>
        <taxon>Bacillales</taxon>
        <taxon>Bacillaceae</taxon>
        <taxon>Lysinibacillus</taxon>
    </lineage>
</organism>
<evidence type="ECO:0000256" key="1">
    <source>
        <dbReference type="ARBA" id="ARBA00011073"/>
    </source>
</evidence>
<evidence type="ECO:0000256" key="3">
    <source>
        <dbReference type="ARBA" id="ARBA00022801"/>
    </source>
</evidence>
<dbReference type="PANTHER" id="PTHR43806">
    <property type="entry name" value="PEPTIDASE S8"/>
    <property type="match status" value="1"/>
</dbReference>
<feature type="domain" description="Peptidase S8/S53" evidence="7">
    <location>
        <begin position="47"/>
        <end position="266"/>
    </location>
</feature>
<proteinExistence type="inferred from homology"/>
<dbReference type="EMBL" id="PGLV01000001">
    <property type="protein sequence ID" value="POZ56979.1"/>
    <property type="molecule type" value="Genomic_DNA"/>
</dbReference>
<dbReference type="InterPro" id="IPR015500">
    <property type="entry name" value="Peptidase_S8_subtilisin-rel"/>
</dbReference>
<dbReference type="EC" id="3.4.21.62" evidence="8"/>
<dbReference type="GO" id="GO:0006508">
    <property type="term" value="P:proteolysis"/>
    <property type="evidence" value="ECO:0007669"/>
    <property type="project" value="UniProtKB-KW"/>
</dbReference>
<dbReference type="SUPFAM" id="SSF52743">
    <property type="entry name" value="Subtilisin-like"/>
    <property type="match status" value="1"/>
</dbReference>
<keyword evidence="6" id="KW-0472">Membrane</keyword>
<evidence type="ECO:0000256" key="6">
    <source>
        <dbReference type="SAM" id="Phobius"/>
    </source>
</evidence>
<dbReference type="Pfam" id="PF00082">
    <property type="entry name" value="Peptidase_S8"/>
    <property type="match status" value="1"/>
</dbReference>
<gene>
    <name evidence="8" type="primary">aprN</name>
    <name evidence="8" type="ORF">LYSIN_01762</name>
</gene>
<dbReference type="Proteomes" id="UP000237319">
    <property type="component" value="Unassembled WGS sequence"/>
</dbReference>
<evidence type="ECO:0000259" key="7">
    <source>
        <dbReference type="Pfam" id="PF00082"/>
    </source>
</evidence>
<dbReference type="RefSeq" id="WP_181020931.1">
    <property type="nucleotide sequence ID" value="NZ_CP194323.1"/>
</dbReference>
<keyword evidence="2" id="KW-0645">Protease</keyword>
<dbReference type="PROSITE" id="PS51892">
    <property type="entry name" value="SUBTILASE"/>
    <property type="match status" value="1"/>
</dbReference>
<keyword evidence="3 8" id="KW-0378">Hydrolase</keyword>
<dbReference type="GO" id="GO:0004252">
    <property type="term" value="F:serine-type endopeptidase activity"/>
    <property type="evidence" value="ECO:0007669"/>
    <property type="project" value="UniProtKB-EC"/>
</dbReference>
<name>A0A2S5D1N4_LYSSH</name>
<keyword evidence="9" id="KW-1185">Reference proteome</keyword>
<reference evidence="8 9" key="1">
    <citation type="submission" date="2017-11" db="EMBL/GenBank/DDBJ databases">
        <title>Genome sequence of Lysinibacillus sphaericus, a lignin-degrading bacteria isolated from municipal solid waste soil.</title>
        <authorList>
            <person name="Persinoti G.F."/>
            <person name="Paixao D.A."/>
            <person name="Bugg T.D."/>
            <person name="Squina F.M."/>
        </authorList>
    </citation>
    <scope>NUCLEOTIDE SEQUENCE [LARGE SCALE GENOMIC DNA]</scope>
    <source>
        <strain evidence="8 9">A1</strain>
    </source>
</reference>
<sequence length="283" mass="31215">MEIFKQLHKKVANTINKKFSVLLSLIICILCYFTFGQLAIKNDSHLITVAILDSGINKDLDVFQGVAFEEVNLTHPGEKIKDDFNHGTPVAGIIVGEAKAKLKIYDIKLLDAQGNGSIDHLVEAITWCIDRQVDFINISFGFQTPNAELESTIEKAVEQGITIVAAAGNTYGLATDYPAKLDGVLSIGSINEKNKRSSFSAIGKIDYVFNGENVQSIHHNGQASVFTGTSFAAAYATHLFIQLKEIYKEVEPKENFNAILQQYTVTKDFWNAAEYGKGTIFIQ</sequence>
<comment type="similarity">
    <text evidence="1 5">Belongs to the peptidase S8 family.</text>
</comment>
<dbReference type="InterPro" id="IPR050131">
    <property type="entry name" value="Peptidase_S8_subtilisin-like"/>
</dbReference>
<feature type="transmembrane region" description="Helical" evidence="6">
    <location>
        <begin position="21"/>
        <end position="40"/>
    </location>
</feature>
<evidence type="ECO:0000313" key="8">
    <source>
        <dbReference type="EMBL" id="POZ56979.1"/>
    </source>
</evidence>
<dbReference type="InterPro" id="IPR000209">
    <property type="entry name" value="Peptidase_S8/S53_dom"/>
</dbReference>
<dbReference type="InterPro" id="IPR023827">
    <property type="entry name" value="Peptidase_S8_Asp-AS"/>
</dbReference>
<keyword evidence="6" id="KW-1133">Transmembrane helix</keyword>
<comment type="caution">
    <text evidence="8">The sequence shown here is derived from an EMBL/GenBank/DDBJ whole genome shotgun (WGS) entry which is preliminary data.</text>
</comment>
<dbReference type="PANTHER" id="PTHR43806:SF11">
    <property type="entry name" value="CEREVISIN-RELATED"/>
    <property type="match status" value="1"/>
</dbReference>
<keyword evidence="4" id="KW-0720">Serine protease</keyword>
<evidence type="ECO:0000256" key="2">
    <source>
        <dbReference type="ARBA" id="ARBA00022670"/>
    </source>
</evidence>
<comment type="caution">
    <text evidence="5">Lacks conserved residue(s) required for the propagation of feature annotation.</text>
</comment>
<evidence type="ECO:0000256" key="4">
    <source>
        <dbReference type="ARBA" id="ARBA00022825"/>
    </source>
</evidence>
<dbReference type="AlphaFoldDB" id="A0A2S5D1N4"/>
<keyword evidence="6" id="KW-0812">Transmembrane</keyword>
<protein>
    <submittedName>
        <fullName evidence="8">Subtilisin NAT</fullName>
        <ecNumber evidence="8">3.4.21.62</ecNumber>
    </submittedName>
</protein>
<accession>A0A2S5D1N4</accession>
<dbReference type="PROSITE" id="PS00136">
    <property type="entry name" value="SUBTILASE_ASP"/>
    <property type="match status" value="1"/>
</dbReference>
<evidence type="ECO:0000256" key="5">
    <source>
        <dbReference type="PROSITE-ProRule" id="PRU01240"/>
    </source>
</evidence>
<dbReference type="Gene3D" id="3.40.50.200">
    <property type="entry name" value="Peptidase S8/S53 domain"/>
    <property type="match status" value="1"/>
</dbReference>